<dbReference type="EMBL" id="JBBYHR010000003">
    <property type="protein sequence ID" value="MEL1244025.1"/>
    <property type="molecule type" value="Genomic_DNA"/>
</dbReference>
<evidence type="ECO:0000313" key="2">
    <source>
        <dbReference type="EMBL" id="MEL1244025.1"/>
    </source>
</evidence>
<accession>A0ABU9HV44</accession>
<protein>
    <submittedName>
        <fullName evidence="2">Uncharacterized protein</fullName>
    </submittedName>
</protein>
<gene>
    <name evidence="2" type="ORF">AAEO56_07115</name>
</gene>
<feature type="signal peptide" evidence="1">
    <location>
        <begin position="1"/>
        <end position="18"/>
    </location>
</feature>
<dbReference type="Proteomes" id="UP001464555">
    <property type="component" value="Unassembled WGS sequence"/>
</dbReference>
<keyword evidence="1" id="KW-0732">Signal</keyword>
<name>A0ABU9HV44_9FLAO</name>
<reference evidence="2 3" key="1">
    <citation type="submission" date="2024-04" db="EMBL/GenBank/DDBJ databases">
        <title>Flavobacterium sp. DGU11 16S ribosomal RNA gene Genome sequencing and assembly.</title>
        <authorList>
            <person name="Park S."/>
        </authorList>
    </citation>
    <scope>NUCLEOTIDE SEQUENCE [LARGE SCALE GENOMIC DNA]</scope>
    <source>
        <strain evidence="2 3">DGU11</strain>
    </source>
</reference>
<sequence>MKNAIMIIMLLTAGLVKAQSKFDSWPELKAFHQVMSQTFHPSEEGNLEPVKKRSGELHQKAADLKKAKIPAEFRSDKIEEAINTLEKDSKALHKLIASGGNDQEITKKLSLLHDTFHEIVGLCNKEEHR</sequence>
<organism evidence="2 3">
    <name type="scientific">Flavobacterium arundinis</name>
    <dbReference type="NCBI Taxonomy" id="3139143"/>
    <lineage>
        <taxon>Bacteria</taxon>
        <taxon>Pseudomonadati</taxon>
        <taxon>Bacteroidota</taxon>
        <taxon>Flavobacteriia</taxon>
        <taxon>Flavobacteriales</taxon>
        <taxon>Flavobacteriaceae</taxon>
        <taxon>Flavobacterium</taxon>
    </lineage>
</organism>
<evidence type="ECO:0000313" key="3">
    <source>
        <dbReference type="Proteomes" id="UP001464555"/>
    </source>
</evidence>
<evidence type="ECO:0000256" key="1">
    <source>
        <dbReference type="SAM" id="SignalP"/>
    </source>
</evidence>
<comment type="caution">
    <text evidence="2">The sequence shown here is derived from an EMBL/GenBank/DDBJ whole genome shotgun (WGS) entry which is preliminary data.</text>
</comment>
<keyword evidence="3" id="KW-1185">Reference proteome</keyword>
<proteinExistence type="predicted"/>
<dbReference type="RefSeq" id="WP_341696337.1">
    <property type="nucleotide sequence ID" value="NZ_JBBYHR010000003.1"/>
</dbReference>
<feature type="chain" id="PRO_5045766639" evidence="1">
    <location>
        <begin position="19"/>
        <end position="129"/>
    </location>
</feature>